<feature type="signal peptide" evidence="5">
    <location>
        <begin position="1"/>
        <end position="29"/>
    </location>
</feature>
<dbReference type="GO" id="GO:0016042">
    <property type="term" value="P:lipid catabolic process"/>
    <property type="evidence" value="ECO:0007669"/>
    <property type="project" value="InterPro"/>
</dbReference>
<evidence type="ECO:0000256" key="5">
    <source>
        <dbReference type="SAM" id="SignalP"/>
    </source>
</evidence>
<proteinExistence type="inferred from homology"/>
<feature type="domain" description="Bacterial phospholipase C C-terminal" evidence="6">
    <location>
        <begin position="489"/>
        <end position="572"/>
    </location>
</feature>
<feature type="chain" id="PRO_5017071707" description="phospholipase C" evidence="5">
    <location>
        <begin position="30"/>
        <end position="690"/>
    </location>
</feature>
<keyword evidence="8" id="KW-1185">Reference proteome</keyword>
<dbReference type="AlphaFoldDB" id="A0A345P961"/>
<dbReference type="PANTHER" id="PTHR31956">
    <property type="entry name" value="NON-SPECIFIC PHOSPHOLIPASE C4-RELATED"/>
    <property type="match status" value="1"/>
</dbReference>
<evidence type="ECO:0000256" key="3">
    <source>
        <dbReference type="ARBA" id="ARBA00022729"/>
    </source>
</evidence>
<dbReference type="Gene3D" id="3.40.720.10">
    <property type="entry name" value="Alkaline Phosphatase, subunit A"/>
    <property type="match status" value="2"/>
</dbReference>
<organism evidence="7 8">
    <name type="scientific">Aquirhabdus parva</name>
    <dbReference type="NCBI Taxonomy" id="2283318"/>
    <lineage>
        <taxon>Bacteria</taxon>
        <taxon>Pseudomonadati</taxon>
        <taxon>Pseudomonadota</taxon>
        <taxon>Gammaproteobacteria</taxon>
        <taxon>Moraxellales</taxon>
        <taxon>Moraxellaceae</taxon>
        <taxon>Aquirhabdus</taxon>
    </lineage>
</organism>
<dbReference type="RefSeq" id="WP_114899928.1">
    <property type="nucleotide sequence ID" value="NZ_CP031222.1"/>
</dbReference>
<keyword evidence="3 5" id="KW-0732">Signal</keyword>
<dbReference type="InterPro" id="IPR007312">
    <property type="entry name" value="Phosphoesterase"/>
</dbReference>
<dbReference type="Pfam" id="PF05506">
    <property type="entry name" value="PLipase_C_C"/>
    <property type="match status" value="2"/>
</dbReference>
<evidence type="ECO:0000313" key="8">
    <source>
        <dbReference type="Proteomes" id="UP000253940"/>
    </source>
</evidence>
<dbReference type="InterPro" id="IPR017850">
    <property type="entry name" value="Alkaline_phosphatase_core_sf"/>
</dbReference>
<dbReference type="PANTHER" id="PTHR31956:SF1">
    <property type="entry name" value="NON-SPECIFIC PHOSPHOLIPASE C1"/>
    <property type="match status" value="1"/>
</dbReference>
<dbReference type="PROSITE" id="PS51318">
    <property type="entry name" value="TAT"/>
    <property type="match status" value="1"/>
</dbReference>
<sequence>MTSRRNFLRMSATAAAAAGLPASIQKALALPAISKTGTINDVKHVVILMQENRGFDHYFGTLNGVRGYGDARPTPLPSGAPVWYQPNGKGGYVLPFHLDTSKTSAQQLGDMDHSWTGTHSAWNNGKYDGWVTTKGQNAMGYFKRADIPYHYALADAFTICDAYHCSIMASTDPNRYYLWTGWAGNDGKGNGPVIDNSEAGNYAWTTYPERLQAANISWRVYQDPGIGLNAAGSWGWTSNPYIGNYGDNSLLYFQKYQDAKPGSALYTNAVTGYSLADLKKDVINNTLPQVSWIAAPEAFTEHPSWTPGYGARYISEVLDALTSNPDVWGSTVFFINYDENDGFFDHDAPPVPPASSNQGKSTVDTVNEFFAGNSKYAAGAYGLAQRVPMLAISPWSKGGWVSSEVFDHTSVIRFLEKRFGVMEPNITPWRRSICGDLTSLFDFKNPNGQVPTLPNTSLYTQIADSQSLLPSPTVPSVQVLPVQESGQRPTRPVPYELFVQSRQDPIQKKFWLDFANSGLSGAAFRVYAGNRSDGPWFYTVGAGAVTSDYWTGDDYNLAVYGPNGFLRVFHGNLADTALPKRGNPDATLCYDVANGNVILTLSNRGTVACTITVQANTYSTQRRSYTVQPGTDVQDIWDLKNSHGWYDLSVVASTANGFLRRFAGHVEDGKNSMSDPAFGTMVSLSPMQCS</sequence>
<dbReference type="GO" id="GO:0034480">
    <property type="term" value="F:phosphatidylcholine phospholipase C activity"/>
    <property type="evidence" value="ECO:0007669"/>
    <property type="project" value="UniProtKB-EC"/>
</dbReference>
<evidence type="ECO:0000256" key="2">
    <source>
        <dbReference type="ARBA" id="ARBA00012018"/>
    </source>
</evidence>
<dbReference type="NCBIfam" id="TIGR03396">
    <property type="entry name" value="PC_PLC"/>
    <property type="match status" value="1"/>
</dbReference>
<dbReference type="Pfam" id="PF04185">
    <property type="entry name" value="Phosphoesterase"/>
    <property type="match status" value="1"/>
</dbReference>
<dbReference type="OrthoDB" id="9770871at2"/>
<reference evidence="7 8" key="1">
    <citation type="submission" date="2018-07" db="EMBL/GenBank/DDBJ databases">
        <title>Genome sequencing of Moraxellaceae gen. HYN0046.</title>
        <authorList>
            <person name="Kim M."/>
            <person name="Yi H."/>
        </authorList>
    </citation>
    <scope>NUCLEOTIDE SEQUENCE [LARGE SCALE GENOMIC DNA]</scope>
    <source>
        <strain evidence="7 8">HYN0046</strain>
    </source>
</reference>
<dbReference type="NCBIfam" id="TIGR01409">
    <property type="entry name" value="TAT_signal_seq"/>
    <property type="match status" value="1"/>
</dbReference>
<dbReference type="CDD" id="cd16014">
    <property type="entry name" value="PLC"/>
    <property type="match status" value="1"/>
</dbReference>
<dbReference type="InterPro" id="IPR019546">
    <property type="entry name" value="TAT_signal_bac_arc"/>
</dbReference>
<evidence type="ECO:0000259" key="6">
    <source>
        <dbReference type="Pfam" id="PF05506"/>
    </source>
</evidence>
<dbReference type="InterPro" id="IPR006311">
    <property type="entry name" value="TAT_signal"/>
</dbReference>
<evidence type="ECO:0000256" key="1">
    <source>
        <dbReference type="ARBA" id="ARBA00009717"/>
    </source>
</evidence>
<gene>
    <name evidence="7" type="ORF">HYN46_13840</name>
</gene>
<name>A0A345P961_9GAMM</name>
<evidence type="ECO:0000313" key="7">
    <source>
        <dbReference type="EMBL" id="AXI03820.1"/>
    </source>
</evidence>
<dbReference type="KEGG" id="mbah:HYN46_13840"/>
<protein>
    <recommendedName>
        <fullName evidence="2">phospholipase C</fullName>
        <ecNumber evidence="2">3.1.4.3</ecNumber>
    </recommendedName>
</protein>
<keyword evidence="4" id="KW-0378">Hydrolase</keyword>
<evidence type="ECO:0000256" key="4">
    <source>
        <dbReference type="ARBA" id="ARBA00022801"/>
    </source>
</evidence>
<dbReference type="EMBL" id="CP031222">
    <property type="protein sequence ID" value="AXI03820.1"/>
    <property type="molecule type" value="Genomic_DNA"/>
</dbReference>
<dbReference type="EC" id="3.1.4.3" evidence="2"/>
<accession>A0A345P961</accession>
<feature type="domain" description="Bacterial phospholipase C C-terminal" evidence="6">
    <location>
        <begin position="584"/>
        <end position="665"/>
    </location>
</feature>
<comment type="similarity">
    <text evidence="1">Belongs to the bacterial phospholipase C family.</text>
</comment>
<dbReference type="Proteomes" id="UP000253940">
    <property type="component" value="Chromosome"/>
</dbReference>
<dbReference type="InterPro" id="IPR017767">
    <property type="entry name" value="PC-PLC"/>
</dbReference>
<dbReference type="InterPro" id="IPR008475">
    <property type="entry name" value="PLipase_C_C"/>
</dbReference>